<keyword evidence="6 11" id="KW-0479">Metal-binding</keyword>
<dbReference type="EMBL" id="JAEMHK010000004">
    <property type="protein sequence ID" value="MBJ6799792.1"/>
    <property type="molecule type" value="Genomic_DNA"/>
</dbReference>
<comment type="cofactor">
    <cofactor evidence="1">
        <name>Mg(2+)</name>
        <dbReference type="ChEBI" id="CHEBI:18420"/>
    </cofactor>
</comment>
<dbReference type="RefSeq" id="WP_199394312.1">
    <property type="nucleotide sequence ID" value="NZ_JAEMHK010000004.1"/>
</dbReference>
<comment type="similarity">
    <text evidence="11">Belongs to the ApbE family.</text>
</comment>
<keyword evidence="5 11" id="KW-0808">Transferase</keyword>
<comment type="catalytic activity">
    <reaction evidence="10 11">
        <text>L-threonyl-[protein] + FAD = FMN-L-threonyl-[protein] + AMP + H(+)</text>
        <dbReference type="Rhea" id="RHEA:36847"/>
        <dbReference type="Rhea" id="RHEA-COMP:11060"/>
        <dbReference type="Rhea" id="RHEA-COMP:11061"/>
        <dbReference type="ChEBI" id="CHEBI:15378"/>
        <dbReference type="ChEBI" id="CHEBI:30013"/>
        <dbReference type="ChEBI" id="CHEBI:57692"/>
        <dbReference type="ChEBI" id="CHEBI:74257"/>
        <dbReference type="ChEBI" id="CHEBI:456215"/>
        <dbReference type="EC" id="2.7.1.180"/>
    </reaction>
</comment>
<evidence type="ECO:0000256" key="1">
    <source>
        <dbReference type="ARBA" id="ARBA00001946"/>
    </source>
</evidence>
<dbReference type="PANTHER" id="PTHR30040:SF2">
    <property type="entry name" value="FAD:PROTEIN FMN TRANSFERASE"/>
    <property type="match status" value="1"/>
</dbReference>
<proteinExistence type="inferred from homology"/>
<dbReference type="PANTHER" id="PTHR30040">
    <property type="entry name" value="THIAMINE BIOSYNTHESIS LIPOPROTEIN APBE"/>
    <property type="match status" value="1"/>
</dbReference>
<dbReference type="InterPro" id="IPR003374">
    <property type="entry name" value="ApbE-like_sf"/>
</dbReference>
<sequence>MNSRVLSIVAVVFVAVVLGAALVRHRAPVEYAGEEFLMDTLVSIKAYGSDREAVKKGVNAAFAEMRRIAALADGFPKQGSAAAEASDVCRVNAAAGGEPVRVQDDTMAILILAKKYYEMTHGAFDVTVGPVMELWGFGGKDPRVPEPERLRAALALVGSQDLVLDRQRGTAFLRRAGMRLDLGAVAKGYATERALRVLQRHGIGQALIDAGGNIRVLGRSPRGGAWNIGIKNPRKDGGVVAVLKLEDTSAVTSGDYYRYFEVAGKRYHHILDPRTGYPASGSTAVTVVTKDAGIADILSTACFVLPPDRALDLAGSMVGVDLVLIGSDGRLRHSPSLQDRIDLKGDERP</sequence>
<keyword evidence="13" id="KW-1185">Reference proteome</keyword>
<gene>
    <name evidence="12" type="ORF">JFN90_06530</name>
</gene>
<evidence type="ECO:0000313" key="13">
    <source>
        <dbReference type="Proteomes" id="UP000641025"/>
    </source>
</evidence>
<reference evidence="12 13" key="1">
    <citation type="submission" date="2020-12" db="EMBL/GenBank/DDBJ databases">
        <title>Geomonas sp. Red259, isolated from paddy soil.</title>
        <authorList>
            <person name="Xu Z."/>
            <person name="Zhang Z."/>
            <person name="Masuda Y."/>
            <person name="Itoh H."/>
            <person name="Senoo K."/>
        </authorList>
    </citation>
    <scope>NUCLEOTIDE SEQUENCE [LARGE SCALE GENOMIC DNA]</scope>
    <source>
        <strain evidence="12 13">Red259</strain>
    </source>
</reference>
<evidence type="ECO:0000313" key="12">
    <source>
        <dbReference type="EMBL" id="MBJ6799792.1"/>
    </source>
</evidence>
<dbReference type="InterPro" id="IPR024932">
    <property type="entry name" value="ApbE"/>
</dbReference>
<evidence type="ECO:0000256" key="3">
    <source>
        <dbReference type="ARBA" id="ARBA00016337"/>
    </source>
</evidence>
<keyword evidence="4 11" id="KW-0285">Flavoprotein</keyword>
<protein>
    <recommendedName>
        <fullName evidence="3 11">FAD:protein FMN transferase</fullName>
        <ecNumber evidence="2 11">2.7.1.180</ecNumber>
    </recommendedName>
    <alternativeName>
        <fullName evidence="9 11">Flavin transferase</fullName>
    </alternativeName>
</protein>
<evidence type="ECO:0000256" key="2">
    <source>
        <dbReference type="ARBA" id="ARBA00011955"/>
    </source>
</evidence>
<organism evidence="12 13">
    <name type="scientific">Geomonas propionica</name>
    <dbReference type="NCBI Taxonomy" id="2798582"/>
    <lineage>
        <taxon>Bacteria</taxon>
        <taxon>Pseudomonadati</taxon>
        <taxon>Thermodesulfobacteriota</taxon>
        <taxon>Desulfuromonadia</taxon>
        <taxon>Geobacterales</taxon>
        <taxon>Geobacteraceae</taxon>
        <taxon>Geomonas</taxon>
    </lineage>
</organism>
<evidence type="ECO:0000256" key="10">
    <source>
        <dbReference type="ARBA" id="ARBA00048540"/>
    </source>
</evidence>
<evidence type="ECO:0000256" key="7">
    <source>
        <dbReference type="ARBA" id="ARBA00022827"/>
    </source>
</evidence>
<dbReference type="GO" id="GO:0016740">
    <property type="term" value="F:transferase activity"/>
    <property type="evidence" value="ECO:0007669"/>
    <property type="project" value="UniProtKB-KW"/>
</dbReference>
<evidence type="ECO:0000256" key="9">
    <source>
        <dbReference type="ARBA" id="ARBA00031306"/>
    </source>
</evidence>
<dbReference type="EC" id="2.7.1.180" evidence="2 11"/>
<evidence type="ECO:0000256" key="4">
    <source>
        <dbReference type="ARBA" id="ARBA00022630"/>
    </source>
</evidence>
<dbReference type="Pfam" id="PF02424">
    <property type="entry name" value="ApbE"/>
    <property type="match status" value="1"/>
</dbReference>
<keyword evidence="7 11" id="KW-0274">FAD</keyword>
<evidence type="ECO:0000256" key="11">
    <source>
        <dbReference type="PIRNR" id="PIRNR006268"/>
    </source>
</evidence>
<dbReference type="PIRSF" id="PIRSF006268">
    <property type="entry name" value="ApbE"/>
    <property type="match status" value="1"/>
</dbReference>
<keyword evidence="8 11" id="KW-0460">Magnesium</keyword>
<accession>A0ABS0YQP8</accession>
<dbReference type="Proteomes" id="UP000641025">
    <property type="component" value="Unassembled WGS sequence"/>
</dbReference>
<dbReference type="Gene3D" id="3.10.520.10">
    <property type="entry name" value="ApbE-like domains"/>
    <property type="match status" value="1"/>
</dbReference>
<evidence type="ECO:0000256" key="5">
    <source>
        <dbReference type="ARBA" id="ARBA00022679"/>
    </source>
</evidence>
<evidence type="ECO:0000256" key="6">
    <source>
        <dbReference type="ARBA" id="ARBA00022723"/>
    </source>
</evidence>
<evidence type="ECO:0000256" key="8">
    <source>
        <dbReference type="ARBA" id="ARBA00022842"/>
    </source>
</evidence>
<comment type="caution">
    <text evidence="12">The sequence shown here is derived from an EMBL/GenBank/DDBJ whole genome shotgun (WGS) entry which is preliminary data.</text>
</comment>
<dbReference type="SUPFAM" id="SSF143631">
    <property type="entry name" value="ApbE-like"/>
    <property type="match status" value="1"/>
</dbReference>
<name>A0ABS0YQP8_9BACT</name>